<evidence type="ECO:0000313" key="3">
    <source>
        <dbReference type="EMBL" id="CAD8380467.1"/>
    </source>
</evidence>
<protein>
    <recommendedName>
        <fullName evidence="2">Pseudouridine synthase RsuA/RluA-like domain-containing protein</fullName>
    </recommendedName>
</protein>
<dbReference type="GO" id="GO:0003723">
    <property type="term" value="F:RNA binding"/>
    <property type="evidence" value="ECO:0007669"/>
    <property type="project" value="InterPro"/>
</dbReference>
<dbReference type="Gene3D" id="3.30.2350.10">
    <property type="entry name" value="Pseudouridine synthase"/>
    <property type="match status" value="1"/>
</dbReference>
<dbReference type="InterPro" id="IPR006145">
    <property type="entry name" value="PsdUridine_synth_RsuA/RluA"/>
</dbReference>
<dbReference type="InterPro" id="IPR050188">
    <property type="entry name" value="RluA_PseudoU_synthase"/>
</dbReference>
<dbReference type="EMBL" id="HBEG01040634">
    <property type="protein sequence ID" value="CAD8380467.1"/>
    <property type="molecule type" value="Transcribed_RNA"/>
</dbReference>
<dbReference type="AlphaFoldDB" id="A0A7S0FV93"/>
<dbReference type="GO" id="GO:0000455">
    <property type="term" value="P:enzyme-directed rRNA pseudouridine synthesis"/>
    <property type="evidence" value="ECO:0007669"/>
    <property type="project" value="TreeGrafter"/>
</dbReference>
<dbReference type="PANTHER" id="PTHR21600:SF87">
    <property type="entry name" value="RNA PSEUDOURIDYLATE SYNTHASE DOMAIN-CONTAINING PROTEIN 1"/>
    <property type="match status" value="1"/>
</dbReference>
<organism evidence="3">
    <name type="scientific">Pyrodinium bahamense</name>
    <dbReference type="NCBI Taxonomy" id="73915"/>
    <lineage>
        <taxon>Eukaryota</taxon>
        <taxon>Sar</taxon>
        <taxon>Alveolata</taxon>
        <taxon>Dinophyceae</taxon>
        <taxon>Gonyaulacales</taxon>
        <taxon>Pyrocystaceae</taxon>
        <taxon>Pyrodinium</taxon>
    </lineage>
</organism>
<dbReference type="PANTHER" id="PTHR21600">
    <property type="entry name" value="MITOCHONDRIAL RNA PSEUDOURIDINE SYNTHASE"/>
    <property type="match status" value="1"/>
</dbReference>
<accession>A0A7S0FV93</accession>
<comment type="similarity">
    <text evidence="1">Belongs to the pseudouridine synthase RluA family.</text>
</comment>
<proteinExistence type="inferred from homology"/>
<evidence type="ECO:0000256" key="1">
    <source>
        <dbReference type="ARBA" id="ARBA00010876"/>
    </source>
</evidence>
<sequence>MSSETPPHVELDLPDRLIVHKPPGWEVDTTDAGDARHLSTFLRLVLPWPLSQDAAHGYGFLHRLDTPSSGLILVAKTFQAYYDLKFQLTTEDLTRDYIVLSHGLLSASGLDIDERVYYWRHDGGLPSTVCSRGRPSQTCLRALGQCRRAHILSLLAVRIRTGRRHQIRAHTLHVDLPTVCDGKYAATRVFIVQGRGLCMA</sequence>
<dbReference type="SUPFAM" id="SSF55120">
    <property type="entry name" value="Pseudouridine synthase"/>
    <property type="match status" value="1"/>
</dbReference>
<dbReference type="Pfam" id="PF00849">
    <property type="entry name" value="PseudoU_synth_2"/>
    <property type="match status" value="1"/>
</dbReference>
<reference evidence="3" key="1">
    <citation type="submission" date="2021-01" db="EMBL/GenBank/DDBJ databases">
        <authorList>
            <person name="Corre E."/>
            <person name="Pelletier E."/>
            <person name="Niang G."/>
            <person name="Scheremetjew M."/>
            <person name="Finn R."/>
            <person name="Kale V."/>
            <person name="Holt S."/>
            <person name="Cochrane G."/>
            <person name="Meng A."/>
            <person name="Brown T."/>
            <person name="Cohen L."/>
        </authorList>
    </citation>
    <scope>NUCLEOTIDE SEQUENCE</scope>
    <source>
        <strain evidence="3">Pbaha01</strain>
    </source>
</reference>
<name>A0A7S0FV93_9DINO</name>
<gene>
    <name evidence="3" type="ORF">PBAH0796_LOCUS24819</name>
</gene>
<dbReference type="CDD" id="cd02869">
    <property type="entry name" value="PseudoU_synth_RluA_like"/>
    <property type="match status" value="1"/>
</dbReference>
<feature type="domain" description="Pseudouridine synthase RsuA/RluA-like" evidence="2">
    <location>
        <begin position="17"/>
        <end position="172"/>
    </location>
</feature>
<evidence type="ECO:0000259" key="2">
    <source>
        <dbReference type="Pfam" id="PF00849"/>
    </source>
</evidence>
<dbReference type="InterPro" id="IPR020103">
    <property type="entry name" value="PsdUridine_synth_cat_dom_sf"/>
</dbReference>
<dbReference type="GO" id="GO:0009982">
    <property type="term" value="F:pseudouridine synthase activity"/>
    <property type="evidence" value="ECO:0007669"/>
    <property type="project" value="InterPro"/>
</dbReference>